<accession>A0AAE0WM25</accession>
<name>A0AAE0WM25_9PEZI</name>
<dbReference type="Proteomes" id="UP001274830">
    <property type="component" value="Unassembled WGS sequence"/>
</dbReference>
<dbReference type="EMBL" id="JAUTXT010000020">
    <property type="protein sequence ID" value="KAK3674235.1"/>
    <property type="molecule type" value="Genomic_DNA"/>
</dbReference>
<dbReference type="AlphaFoldDB" id="A0AAE0WM25"/>
<gene>
    <name evidence="1" type="ORF">LTR78_005704</name>
</gene>
<protein>
    <submittedName>
        <fullName evidence="1">Uncharacterized protein</fullName>
    </submittedName>
</protein>
<evidence type="ECO:0000313" key="1">
    <source>
        <dbReference type="EMBL" id="KAK3674235.1"/>
    </source>
</evidence>
<organism evidence="1 2">
    <name type="scientific">Recurvomyces mirabilis</name>
    <dbReference type="NCBI Taxonomy" id="574656"/>
    <lineage>
        <taxon>Eukaryota</taxon>
        <taxon>Fungi</taxon>
        <taxon>Dikarya</taxon>
        <taxon>Ascomycota</taxon>
        <taxon>Pezizomycotina</taxon>
        <taxon>Dothideomycetes</taxon>
        <taxon>Dothideomycetidae</taxon>
        <taxon>Mycosphaerellales</taxon>
        <taxon>Teratosphaeriaceae</taxon>
        <taxon>Recurvomyces</taxon>
    </lineage>
</organism>
<keyword evidence="2" id="KW-1185">Reference proteome</keyword>
<sequence>MDRRAQSWMPAQNCQKDEYPPAAFWWDRDEDDVLIRLLPGLQNGGAGNSLFGNQAFICGYDNKNGLSPRSTRNLRSDREVVNANRRTVIETMDLTITLSTLELGFLGTAAYPDYGIVQNPCWPSTVVNDPGFALLTGDPWYIHNPQYAGSTHLYEDDPPVAATQGKYRAGYQKRDADIISQYGHAASSQGIPASAKPFRPESILLDDGNSTRRATEDDLAEHFNLRRCTTPDCREEIAQHDVEAVLLDPSFAMPGAGDATSSFTATADAGARDTGSIVTAVEETIAVPTPAAVGKGAARLTPSLPAPTRK</sequence>
<evidence type="ECO:0000313" key="2">
    <source>
        <dbReference type="Proteomes" id="UP001274830"/>
    </source>
</evidence>
<comment type="caution">
    <text evidence="1">The sequence shown here is derived from an EMBL/GenBank/DDBJ whole genome shotgun (WGS) entry which is preliminary data.</text>
</comment>
<reference evidence="1" key="1">
    <citation type="submission" date="2023-07" db="EMBL/GenBank/DDBJ databases">
        <title>Black Yeasts Isolated from many extreme environments.</title>
        <authorList>
            <person name="Coleine C."/>
            <person name="Stajich J.E."/>
            <person name="Selbmann L."/>
        </authorList>
    </citation>
    <scope>NUCLEOTIDE SEQUENCE</scope>
    <source>
        <strain evidence="1">CCFEE 5485</strain>
    </source>
</reference>
<proteinExistence type="predicted"/>